<dbReference type="GO" id="GO:0004555">
    <property type="term" value="F:alpha,alpha-trehalase activity"/>
    <property type="evidence" value="ECO:0007669"/>
    <property type="project" value="InterPro"/>
</dbReference>
<dbReference type="HOGENOM" id="CLU_851264_0_0_7"/>
<dbReference type="Pfam" id="PF01204">
    <property type="entry name" value="Trehalase"/>
    <property type="match status" value="1"/>
</dbReference>
<sequence>MLLAQFEGLEAGCSFLPALEREHRFWMDGEDKLNRVHRACKRVAWLDTDTVLNRYWDGEHRPRAESYREDAALAEGLEKSGQLVLYQQIRAAAESGWDFSSRWLQDGQALQRIITTEIVPIDLNCLLYNSERVIAELHQYRGCQEKADVFQARAMRRKAAFLKYGWDEHHQFFTDYHVETQASTGLLSLAGVYPLYFRIASREQAHQVAFRLRKQFLYPGGLVTTFNQTGQQWDWPNGWAPLQWLAIHGLISYGHDLLAKDIAERWLALNRQVFRHQGVMVEKYNVVQATFDRHAGGEYPNQRGFGWTNGVAIALAQGLTPLMPDA</sequence>
<gene>
    <name evidence="3" type="ORF">ETSY2_12855</name>
</gene>
<dbReference type="InterPro" id="IPR008928">
    <property type="entry name" value="6-hairpin_glycosidase_sf"/>
</dbReference>
<protein>
    <recommendedName>
        <fullName evidence="5">Trehalase</fullName>
    </recommendedName>
</protein>
<feature type="non-terminal residue" evidence="3">
    <location>
        <position position="1"/>
    </location>
</feature>
<dbReference type="InterPro" id="IPR018232">
    <property type="entry name" value="Glyco_hydro_37_CS"/>
</dbReference>
<reference evidence="3 4" key="1">
    <citation type="journal article" date="2014" name="Nature">
        <title>An environmental bacterial taxon with a large and distinct metabolic repertoire.</title>
        <authorList>
            <person name="Wilson M.C."/>
            <person name="Mori T."/>
            <person name="Ruckert C."/>
            <person name="Uria A.R."/>
            <person name="Helf M.J."/>
            <person name="Takada K."/>
            <person name="Gernert C."/>
            <person name="Steffens U.A."/>
            <person name="Heycke N."/>
            <person name="Schmitt S."/>
            <person name="Rinke C."/>
            <person name="Helfrich E.J."/>
            <person name="Brachmann A.O."/>
            <person name="Gurgui C."/>
            <person name="Wakimoto T."/>
            <person name="Kracht M."/>
            <person name="Crusemann M."/>
            <person name="Hentschel U."/>
            <person name="Abe I."/>
            <person name="Matsunaga S."/>
            <person name="Kalinowski J."/>
            <person name="Takeyama H."/>
            <person name="Piel J."/>
        </authorList>
    </citation>
    <scope>NUCLEOTIDE SEQUENCE [LARGE SCALE GENOMIC DNA]</scope>
    <source>
        <strain evidence="4">TSY2</strain>
    </source>
</reference>
<keyword evidence="4" id="KW-1185">Reference proteome</keyword>
<keyword evidence="2" id="KW-0326">Glycosidase</keyword>
<dbReference type="PRINTS" id="PR00744">
    <property type="entry name" value="GLHYDRLASE37"/>
</dbReference>
<dbReference type="PATRIC" id="fig|1429439.4.peg.2199"/>
<dbReference type="InterPro" id="IPR012341">
    <property type="entry name" value="6hp_glycosidase-like_sf"/>
</dbReference>
<accession>W4MBX9</accession>
<dbReference type="PANTHER" id="PTHR23403:SF1">
    <property type="entry name" value="TREHALASE"/>
    <property type="match status" value="1"/>
</dbReference>
<keyword evidence="1" id="KW-0378">Hydrolase</keyword>
<proteinExistence type="predicted"/>
<dbReference type="InterPro" id="IPR001661">
    <property type="entry name" value="Glyco_hydro_37"/>
</dbReference>
<evidence type="ECO:0000256" key="2">
    <source>
        <dbReference type="ARBA" id="ARBA00023295"/>
    </source>
</evidence>
<evidence type="ECO:0000256" key="1">
    <source>
        <dbReference type="ARBA" id="ARBA00022801"/>
    </source>
</evidence>
<comment type="caution">
    <text evidence="3">The sequence shown here is derived from an EMBL/GenBank/DDBJ whole genome shotgun (WGS) entry which is preliminary data.</text>
</comment>
<dbReference type="Gene3D" id="1.50.10.10">
    <property type="match status" value="1"/>
</dbReference>
<dbReference type="Proteomes" id="UP000019140">
    <property type="component" value="Unassembled WGS sequence"/>
</dbReference>
<organism evidence="3 4">
    <name type="scientific">Candidatus Entotheonella gemina</name>
    <dbReference type="NCBI Taxonomy" id="1429439"/>
    <lineage>
        <taxon>Bacteria</taxon>
        <taxon>Pseudomonadati</taxon>
        <taxon>Nitrospinota/Tectimicrobiota group</taxon>
        <taxon>Candidatus Tectimicrobiota</taxon>
        <taxon>Candidatus Entotheonellia</taxon>
        <taxon>Candidatus Entotheonellales</taxon>
        <taxon>Candidatus Entotheonellaceae</taxon>
        <taxon>Candidatus Entotheonella</taxon>
    </lineage>
</organism>
<dbReference type="EMBL" id="AZHX01000517">
    <property type="protein sequence ID" value="ETX07152.1"/>
    <property type="molecule type" value="Genomic_DNA"/>
</dbReference>
<dbReference type="PANTHER" id="PTHR23403">
    <property type="entry name" value="TREHALASE"/>
    <property type="match status" value="1"/>
</dbReference>
<evidence type="ECO:0000313" key="4">
    <source>
        <dbReference type="Proteomes" id="UP000019140"/>
    </source>
</evidence>
<dbReference type="PROSITE" id="PS00928">
    <property type="entry name" value="TREHALASE_2"/>
    <property type="match status" value="1"/>
</dbReference>
<dbReference type="SUPFAM" id="SSF48208">
    <property type="entry name" value="Six-hairpin glycosidases"/>
    <property type="match status" value="1"/>
</dbReference>
<evidence type="ECO:0000313" key="3">
    <source>
        <dbReference type="EMBL" id="ETX07152.1"/>
    </source>
</evidence>
<name>W4MBX9_9BACT</name>
<dbReference type="AlphaFoldDB" id="W4MBX9"/>
<dbReference type="GO" id="GO:0005993">
    <property type="term" value="P:trehalose catabolic process"/>
    <property type="evidence" value="ECO:0007669"/>
    <property type="project" value="TreeGrafter"/>
</dbReference>
<evidence type="ECO:0008006" key="5">
    <source>
        <dbReference type="Google" id="ProtNLM"/>
    </source>
</evidence>